<dbReference type="PATRIC" id="fig|29536.5.peg.884"/>
<keyword evidence="1" id="KW-0812">Transmembrane</keyword>
<dbReference type="Proteomes" id="UP000093807">
    <property type="component" value="Unassembled WGS sequence"/>
</dbReference>
<protein>
    <submittedName>
        <fullName evidence="2">Uncharacterized protein</fullName>
    </submittedName>
</protein>
<keyword evidence="1" id="KW-0472">Membrane</keyword>
<dbReference type="EMBL" id="JMTM01000017">
    <property type="protein sequence ID" value="OAZ05008.1"/>
    <property type="molecule type" value="Genomic_DNA"/>
</dbReference>
<evidence type="ECO:0000313" key="3">
    <source>
        <dbReference type="Proteomes" id="UP000093807"/>
    </source>
</evidence>
<feature type="transmembrane region" description="Helical" evidence="1">
    <location>
        <begin position="20"/>
        <end position="39"/>
    </location>
</feature>
<accession>A0A199XTC9</accession>
<organism evidence="2 3">
    <name type="scientific">Flavobacterium succinicans</name>
    <dbReference type="NCBI Taxonomy" id="29536"/>
    <lineage>
        <taxon>Bacteria</taxon>
        <taxon>Pseudomonadati</taxon>
        <taxon>Bacteroidota</taxon>
        <taxon>Flavobacteriia</taxon>
        <taxon>Flavobacteriales</taxon>
        <taxon>Flavobacteriaceae</taxon>
        <taxon>Flavobacterium</taxon>
    </lineage>
</organism>
<keyword evidence="3" id="KW-1185">Reference proteome</keyword>
<reference evidence="2 3" key="1">
    <citation type="submission" date="2016-06" db="EMBL/GenBank/DDBJ databases">
        <title>Draft genome sequence of Flavobacterium succinicans strain DD5b.</title>
        <authorList>
            <person name="Poehlein A."/>
            <person name="Daniel R."/>
            <person name="Simeonova D.D."/>
        </authorList>
    </citation>
    <scope>NUCLEOTIDE SEQUENCE [LARGE SCALE GENOMIC DNA]</scope>
    <source>
        <strain evidence="2 3">DD5b</strain>
    </source>
</reference>
<dbReference type="AlphaFoldDB" id="A0A199XTC9"/>
<comment type="caution">
    <text evidence="2">The sequence shown here is derived from an EMBL/GenBank/DDBJ whole genome shotgun (WGS) entry which is preliminary data.</text>
</comment>
<gene>
    <name evidence="2" type="ORF">FLB_08560</name>
</gene>
<name>A0A199XTC9_9FLAO</name>
<proteinExistence type="predicted"/>
<keyword evidence="1" id="KW-1133">Transmembrane helix</keyword>
<evidence type="ECO:0000256" key="1">
    <source>
        <dbReference type="SAM" id="Phobius"/>
    </source>
</evidence>
<sequence>MKKQDQLSKSTEKQRKIYFLKLFLETPCFFLINTSFILYKNSKFEAVL</sequence>
<evidence type="ECO:0000313" key="2">
    <source>
        <dbReference type="EMBL" id="OAZ05008.1"/>
    </source>
</evidence>